<dbReference type="EMBL" id="SHKR01000012">
    <property type="protein sequence ID" value="RZU15721.1"/>
    <property type="molecule type" value="Genomic_DNA"/>
</dbReference>
<gene>
    <name evidence="3" type="ORF">EV645_3259</name>
</gene>
<keyword evidence="1" id="KW-0732">Signal</keyword>
<dbReference type="PROSITE" id="PS51257">
    <property type="entry name" value="PROKAR_LIPOPROTEIN"/>
    <property type="match status" value="1"/>
</dbReference>
<organism evidence="3 4">
    <name type="scientific">Kribbella rubisoli</name>
    <dbReference type="NCBI Taxonomy" id="3075929"/>
    <lineage>
        <taxon>Bacteria</taxon>
        <taxon>Bacillati</taxon>
        <taxon>Actinomycetota</taxon>
        <taxon>Actinomycetes</taxon>
        <taxon>Propionibacteriales</taxon>
        <taxon>Kribbellaceae</taxon>
        <taxon>Kribbella</taxon>
    </lineage>
</organism>
<name>A0A4Q7WYT0_9ACTN</name>
<dbReference type="SMART" id="SM00909">
    <property type="entry name" value="Germane"/>
    <property type="match status" value="1"/>
</dbReference>
<dbReference type="Pfam" id="PF10646">
    <property type="entry name" value="Germane"/>
    <property type="match status" value="1"/>
</dbReference>
<sequence>MRRRLLVVLLAAVVLLAGCAAVPTKGTIRSGERQGRAQDLGGVGVEAKPPRANVGAMAIVSGFLEAMSDSQAFDVARQYMTPEAAAKWQPEAQTVVYDQSPESLTRVGDDVQLSALKIATIGERGEWIPAAATDRADFLFKLKKIDGQLRVDSVPPGAYLGSNQVDLKLAPRDLYFFNPSLKILVPDPVYLPQNLSPGQGATQLIQELLKGPTSRLGNGVVTLAPPGTEVQVSVPVDLGVATVALNDAAGALRDPDRRMLAAQIVWTLNQLNLRAKITVGGAPLLPDDPDVLPFANFNQYDPQVSAGSQTKLYGLQHQKVQRIVGLDGASEIAAQPLNSSPLWAHKAQSFAVSLRGEAGAIVTAAGNEVLYGPLDTTDKDADSVAITVEGKTLQPSFDNQDSLWILDRATNPHPRLRVRDHDGHLTSVAVDFKGDTPLDLRMAPDGVRVLLVMKPKSGGQNYVQTGTIQTTGSGKQLVLAQLRQLRLALNNITDAAWNKQGIVVIGASNQTTNSARQAWLVNTDGSSLQLLPGSTPDFRPQYVASNPNKDTLPVIEDDAGRIHWLSRDLVWISPDSVGGGAAAITPTYPG</sequence>
<comment type="caution">
    <text evidence="3">The sequence shown here is derived from an EMBL/GenBank/DDBJ whole genome shotgun (WGS) entry which is preliminary data.</text>
</comment>
<dbReference type="OrthoDB" id="3226781at2"/>
<keyword evidence="4" id="KW-1185">Reference proteome</keyword>
<dbReference type="InterPro" id="IPR018910">
    <property type="entry name" value="LpqB_C"/>
</dbReference>
<dbReference type="Pfam" id="PF25976">
    <property type="entry name" value="LpqB_N"/>
    <property type="match status" value="1"/>
</dbReference>
<dbReference type="InterPro" id="IPR019606">
    <property type="entry name" value="GerMN"/>
</dbReference>
<feature type="domain" description="GerMN" evidence="2">
    <location>
        <begin position="201"/>
        <end position="288"/>
    </location>
</feature>
<evidence type="ECO:0000256" key="1">
    <source>
        <dbReference type="SAM" id="SignalP"/>
    </source>
</evidence>
<evidence type="ECO:0000313" key="3">
    <source>
        <dbReference type="EMBL" id="RZU15721.1"/>
    </source>
</evidence>
<accession>A0A4Q7WYT0</accession>
<dbReference type="SUPFAM" id="SSF63829">
    <property type="entry name" value="Calcium-dependent phosphotriesterase"/>
    <property type="match status" value="1"/>
</dbReference>
<reference evidence="3 4" key="1">
    <citation type="journal article" date="2015" name="Stand. Genomic Sci.">
        <title>Genomic Encyclopedia of Bacterial and Archaeal Type Strains, Phase III: the genomes of soil and plant-associated and newly described type strains.</title>
        <authorList>
            <person name="Whitman W.B."/>
            <person name="Woyke T."/>
            <person name="Klenk H.P."/>
            <person name="Zhou Y."/>
            <person name="Lilburn T.G."/>
            <person name="Beck B.J."/>
            <person name="De Vos P."/>
            <person name="Vandamme P."/>
            <person name="Eisen J.A."/>
            <person name="Garrity G."/>
            <person name="Hugenholtz P."/>
            <person name="Kyrpides N.C."/>
        </authorList>
    </citation>
    <scope>NUCLEOTIDE SEQUENCE [LARGE SCALE GENOMIC DNA]</scope>
    <source>
        <strain evidence="3 4">VKM Ac-2540</strain>
    </source>
</reference>
<dbReference type="InterPro" id="IPR059026">
    <property type="entry name" value="LpqB_N"/>
</dbReference>
<feature type="chain" id="PRO_5020692152" evidence="1">
    <location>
        <begin position="21"/>
        <end position="590"/>
    </location>
</feature>
<evidence type="ECO:0000313" key="4">
    <source>
        <dbReference type="Proteomes" id="UP000292027"/>
    </source>
</evidence>
<dbReference type="RefSeq" id="WP_130444502.1">
    <property type="nucleotide sequence ID" value="NZ_SHKR01000012.1"/>
</dbReference>
<dbReference type="Pfam" id="PF10647">
    <property type="entry name" value="Gmad1"/>
    <property type="match status" value="1"/>
</dbReference>
<dbReference type="Proteomes" id="UP000292027">
    <property type="component" value="Unassembled WGS sequence"/>
</dbReference>
<proteinExistence type="predicted"/>
<feature type="signal peptide" evidence="1">
    <location>
        <begin position="1"/>
        <end position="20"/>
    </location>
</feature>
<evidence type="ECO:0000259" key="2">
    <source>
        <dbReference type="SMART" id="SM00909"/>
    </source>
</evidence>
<protein>
    <submittedName>
        <fullName evidence="3">Sporulation and spore germination protein</fullName>
    </submittedName>
</protein>
<dbReference type="AlphaFoldDB" id="A0A4Q7WYT0"/>